<keyword evidence="1" id="KW-0547">Nucleotide-binding</keyword>
<dbReference type="InterPro" id="IPR045735">
    <property type="entry name" value="Spore_III_AA_AAA+_ATPase"/>
</dbReference>
<keyword evidence="2" id="KW-0067">ATP-binding</keyword>
<keyword evidence="5" id="KW-1185">Reference proteome</keyword>
<dbReference type="InterPro" id="IPR014217">
    <property type="entry name" value="Spore_III_AA"/>
</dbReference>
<dbReference type="EMBL" id="CP002400">
    <property type="protein sequence ID" value="ADU26750.1"/>
    <property type="molecule type" value="Genomic_DNA"/>
</dbReference>
<dbReference type="PANTHER" id="PTHR20953">
    <property type="entry name" value="KINASE-RELATED"/>
    <property type="match status" value="1"/>
</dbReference>
<reference evidence="4 5" key="1">
    <citation type="submission" date="2010-12" db="EMBL/GenBank/DDBJ databases">
        <title>Complete sequence of Ethanoligenens harbinense YUAN-3.</title>
        <authorList>
            <person name="Lucas S."/>
            <person name="Copeland A."/>
            <person name="Lapidus A."/>
            <person name="Cheng J.-F."/>
            <person name="Bruce D."/>
            <person name="Goodwin L."/>
            <person name="Pitluck S."/>
            <person name="Chertkov O."/>
            <person name="Misra M."/>
            <person name="Detter J.C."/>
            <person name="Han C."/>
            <person name="Tapia R."/>
            <person name="Land M."/>
            <person name="Hauser L."/>
            <person name="Jeffries C."/>
            <person name="Kyrpides N."/>
            <person name="Ivanova N."/>
            <person name="Mikhailova N."/>
            <person name="Wang A."/>
            <person name="Mouttaki H."/>
            <person name="He Z."/>
            <person name="Zhou J."/>
            <person name="Hemme C.L."/>
            <person name="Woyke T."/>
        </authorList>
    </citation>
    <scope>NUCLEOTIDE SEQUENCE [LARGE SCALE GENOMIC DNA]</scope>
    <source>
        <strain evidence="5">DSM 18485 / JCM 12961 / CGMCC 1.5033 / YUAN-3</strain>
    </source>
</reference>
<dbReference type="SMART" id="SM00382">
    <property type="entry name" value="AAA"/>
    <property type="match status" value="1"/>
</dbReference>
<evidence type="ECO:0000313" key="4">
    <source>
        <dbReference type="EMBL" id="ADU26750.1"/>
    </source>
</evidence>
<dbReference type="CDD" id="cd00009">
    <property type="entry name" value="AAA"/>
    <property type="match status" value="1"/>
</dbReference>
<evidence type="ECO:0000313" key="5">
    <source>
        <dbReference type="Proteomes" id="UP000001551"/>
    </source>
</evidence>
<dbReference type="PANTHER" id="PTHR20953:SF3">
    <property type="entry name" value="P-LOOP CONTAINING NUCLEOSIDE TRIPHOSPHATE HYDROLASES SUPERFAMILY PROTEIN"/>
    <property type="match status" value="1"/>
</dbReference>
<evidence type="ECO:0000259" key="3">
    <source>
        <dbReference type="SMART" id="SM00382"/>
    </source>
</evidence>
<dbReference type="Pfam" id="PF19568">
    <property type="entry name" value="Spore_III_AA"/>
    <property type="match status" value="1"/>
</dbReference>
<evidence type="ECO:0000256" key="1">
    <source>
        <dbReference type="ARBA" id="ARBA00022741"/>
    </source>
</evidence>
<dbReference type="NCBIfam" id="TIGR02858">
    <property type="entry name" value="spore_III_AA"/>
    <property type="match status" value="1"/>
</dbReference>
<evidence type="ECO:0000256" key="2">
    <source>
        <dbReference type="ARBA" id="ARBA00022840"/>
    </source>
</evidence>
<feature type="domain" description="AAA+ ATPase" evidence="3">
    <location>
        <begin position="157"/>
        <end position="292"/>
    </location>
</feature>
<accession>E6U544</accession>
<organism evidence="4 5">
    <name type="scientific">Ethanoligenens harbinense (strain DSM 18485 / JCM 12961 / CGMCC 1.5033 / YUAN-3)</name>
    <dbReference type="NCBI Taxonomy" id="663278"/>
    <lineage>
        <taxon>Bacteria</taxon>
        <taxon>Bacillati</taxon>
        <taxon>Bacillota</taxon>
        <taxon>Clostridia</taxon>
        <taxon>Eubacteriales</taxon>
        <taxon>Oscillospiraceae</taxon>
        <taxon>Ethanoligenens</taxon>
    </lineage>
</organism>
<dbReference type="InterPro" id="IPR003593">
    <property type="entry name" value="AAA+_ATPase"/>
</dbReference>
<dbReference type="STRING" id="663278.Ethha_1199"/>
<dbReference type="AlphaFoldDB" id="E6U544"/>
<dbReference type="SUPFAM" id="SSF52540">
    <property type="entry name" value="P-loop containing nucleoside triphosphate hydrolases"/>
    <property type="match status" value="1"/>
</dbReference>
<dbReference type="KEGG" id="eha:Ethha_1199"/>
<dbReference type="HOGENOM" id="CLU_052793_0_0_9"/>
<gene>
    <name evidence="4" type="ordered locus">Ethha_1199</name>
</gene>
<dbReference type="RefSeq" id="WP_013485111.1">
    <property type="nucleotide sequence ID" value="NC_014828.1"/>
</dbReference>
<dbReference type="Proteomes" id="UP000001551">
    <property type="component" value="Chromosome"/>
</dbReference>
<proteinExistence type="predicted"/>
<dbReference type="Gene3D" id="3.40.50.300">
    <property type="entry name" value="P-loop containing nucleotide triphosphate hydrolases"/>
    <property type="match status" value="1"/>
</dbReference>
<sequence length="336" mass="35678">MMEREMAIRFDEATASLGAIGTALRKLPERVRARVQEVRLRAGRPVVLALAGQDLYLTCAGTVSERPGEHVLTAMRPQLEEAFRLICDSSVYAHQHEIRCGFVTLRGGHRAGLCGTAVLQGGTVSNLRDISGINLRIAREFRGAADGLLAAIGTSGRVRGTILAGPPGCGKTTVLRDLARQLSNGVSGRCRVSVVDERGEIAATFKGVPQNDIGQCDVLDGYPKGEGILQAVRCLSPDVVICDEIGGETDARAVAASLNAGVAVIASAHAAKMEELFARPPMRAVLETGAFVQAALLCGRDRPGQVKAFYREGELHDFQISGSGSALWRLHDGRAS</sequence>
<protein>
    <submittedName>
        <fullName evidence="4">Stage III sporulation protein AA</fullName>
    </submittedName>
</protein>
<dbReference type="eggNOG" id="COG3854">
    <property type="taxonomic scope" value="Bacteria"/>
</dbReference>
<name>E6U544_ETHHY</name>
<dbReference type="GO" id="GO:0005524">
    <property type="term" value="F:ATP binding"/>
    <property type="evidence" value="ECO:0007669"/>
    <property type="project" value="UniProtKB-KW"/>
</dbReference>
<dbReference type="InterPro" id="IPR027417">
    <property type="entry name" value="P-loop_NTPase"/>
</dbReference>